<feature type="binding site" evidence="9">
    <location>
        <position position="224"/>
    </location>
    <ligand>
        <name>Mg(2+)</name>
        <dbReference type="ChEBI" id="CHEBI:18420"/>
        <label>2</label>
    </ligand>
</feature>
<organism evidence="12 13">
    <name type="scientific">Peribacillus asahii</name>
    <dbReference type="NCBI Taxonomy" id="228899"/>
    <lineage>
        <taxon>Bacteria</taxon>
        <taxon>Bacillati</taxon>
        <taxon>Bacillota</taxon>
        <taxon>Bacilli</taxon>
        <taxon>Bacillales</taxon>
        <taxon>Bacillaceae</taxon>
        <taxon>Peribacillus</taxon>
    </lineage>
</organism>
<comment type="subunit">
    <text evidence="9">Homodimer.</text>
</comment>
<dbReference type="HAMAP" id="MF_00211">
    <property type="entry name" value="TrpD"/>
    <property type="match status" value="1"/>
</dbReference>
<gene>
    <name evidence="9 12" type="primary">trpD</name>
    <name evidence="12" type="ORF">D1953_05520</name>
</gene>
<feature type="binding site" evidence="9">
    <location>
        <position position="225"/>
    </location>
    <ligand>
        <name>Mg(2+)</name>
        <dbReference type="ChEBI" id="CHEBI:18420"/>
        <label>1</label>
    </ligand>
</feature>
<feature type="binding site" evidence="9">
    <location>
        <position position="79"/>
    </location>
    <ligand>
        <name>5-phospho-alpha-D-ribose 1-diphosphate</name>
        <dbReference type="ChEBI" id="CHEBI:58017"/>
    </ligand>
</feature>
<sequence>MKQYLEKLAERQNLTAEEMSRATQTLFSEEVTDSEIAAFMIGLKSKGETAEEIASLAKVMREQAKTVETNSVNVMDNCGTGGDGSQSFNISTTSAFVLAGAGVKVAKHGNRSISSKTGSADVLEALGINLYLEKEKMESLLEEIGITFLFAPAVHPKTARIMKVRKELKIPTIFNLIGPLTNPVNLNTQLLGINRRDMIETIAHSLNKIGRERAVVVNGAGFMDEASLQGENFLALLDQGKVTSFTLHPHEVGLPVYDNTAIKGGDAKENADILLRLLKGEKGAYRDTVLLNAGLGLYAYGKAATIQEGIEIAQESIDSGAALAKLQALITHGTSNKVVQ</sequence>
<dbReference type="GO" id="GO:0004048">
    <property type="term" value="F:anthranilate phosphoribosyltransferase activity"/>
    <property type="evidence" value="ECO:0007669"/>
    <property type="project" value="UniProtKB-UniRule"/>
</dbReference>
<comment type="pathway">
    <text evidence="1 9">Amino-acid biosynthesis; L-tryptophan biosynthesis; L-tryptophan from chorismate: step 2/5.</text>
</comment>
<dbReference type="UniPathway" id="UPA00035">
    <property type="reaction ID" value="UER00041"/>
</dbReference>
<dbReference type="PANTHER" id="PTHR43285:SF2">
    <property type="entry name" value="ANTHRANILATE PHOSPHORIBOSYLTRANSFERASE"/>
    <property type="match status" value="1"/>
</dbReference>
<feature type="binding site" evidence="9">
    <location>
        <position position="110"/>
    </location>
    <ligand>
        <name>anthranilate</name>
        <dbReference type="ChEBI" id="CHEBI:16567"/>
        <label>1</label>
    </ligand>
</feature>
<dbReference type="Proteomes" id="UP000266016">
    <property type="component" value="Unassembled WGS sequence"/>
</dbReference>
<comment type="caution">
    <text evidence="12">The sequence shown here is derived from an EMBL/GenBank/DDBJ whole genome shotgun (WGS) entry which is preliminary data.</text>
</comment>
<dbReference type="EMBL" id="QWVS01000011">
    <property type="protein sequence ID" value="RID87643.1"/>
    <property type="molecule type" value="Genomic_DNA"/>
</dbReference>
<comment type="similarity">
    <text evidence="9">Belongs to the anthranilate phosphoribosyltransferase family.</text>
</comment>
<dbReference type="InterPro" id="IPR035902">
    <property type="entry name" value="Nuc_phospho_transferase"/>
</dbReference>
<feature type="binding site" evidence="9">
    <location>
        <position position="119"/>
    </location>
    <ligand>
        <name>5-phospho-alpha-D-ribose 1-diphosphate</name>
        <dbReference type="ChEBI" id="CHEBI:58017"/>
    </ligand>
</feature>
<dbReference type="RefSeq" id="WP_119116160.1">
    <property type="nucleotide sequence ID" value="NZ_QWVS01000011.1"/>
</dbReference>
<evidence type="ECO:0000256" key="8">
    <source>
        <dbReference type="ARBA" id="ARBA00061188"/>
    </source>
</evidence>
<evidence type="ECO:0000313" key="12">
    <source>
        <dbReference type="EMBL" id="RID87643.1"/>
    </source>
</evidence>
<evidence type="ECO:0000259" key="11">
    <source>
        <dbReference type="Pfam" id="PF02885"/>
    </source>
</evidence>
<comment type="cofactor">
    <cofactor evidence="9">
        <name>Mg(2+)</name>
        <dbReference type="ChEBI" id="CHEBI:18420"/>
    </cofactor>
    <text evidence="9">Binds 2 magnesium ions per monomer.</text>
</comment>
<feature type="binding site" evidence="9">
    <location>
        <position position="79"/>
    </location>
    <ligand>
        <name>anthranilate</name>
        <dbReference type="ChEBI" id="CHEBI:16567"/>
        <label>1</label>
    </ligand>
</feature>
<dbReference type="SUPFAM" id="SSF47648">
    <property type="entry name" value="Nucleoside phosphorylase/phosphoribosyltransferase N-terminal domain"/>
    <property type="match status" value="1"/>
</dbReference>
<evidence type="ECO:0000256" key="4">
    <source>
        <dbReference type="ARBA" id="ARBA00022679"/>
    </source>
</evidence>
<dbReference type="GO" id="GO:0005829">
    <property type="term" value="C:cytosol"/>
    <property type="evidence" value="ECO:0007669"/>
    <property type="project" value="TreeGrafter"/>
</dbReference>
<dbReference type="AlphaFoldDB" id="A0A398BJR9"/>
<evidence type="ECO:0000256" key="9">
    <source>
        <dbReference type="HAMAP-Rule" id="MF_00211"/>
    </source>
</evidence>
<dbReference type="InterPro" id="IPR000312">
    <property type="entry name" value="Glycosyl_Trfase_fam3"/>
</dbReference>
<dbReference type="InterPro" id="IPR005940">
    <property type="entry name" value="Anthranilate_Pribosyl_Tfrase"/>
</dbReference>
<feature type="binding site" evidence="9">
    <location>
        <position position="225"/>
    </location>
    <ligand>
        <name>Mg(2+)</name>
        <dbReference type="ChEBI" id="CHEBI:18420"/>
        <label>2</label>
    </ligand>
</feature>
<dbReference type="InterPro" id="IPR017459">
    <property type="entry name" value="Glycosyl_Trfase_fam3_N_dom"/>
</dbReference>
<evidence type="ECO:0000256" key="5">
    <source>
        <dbReference type="ARBA" id="ARBA00022822"/>
    </source>
</evidence>
<name>A0A398BJR9_9BACI</name>
<feature type="binding site" evidence="9">
    <location>
        <position position="91"/>
    </location>
    <ligand>
        <name>Mg(2+)</name>
        <dbReference type="ChEBI" id="CHEBI:18420"/>
        <label>1</label>
    </ligand>
</feature>
<dbReference type="FunFam" id="3.40.1030.10:FF:000002">
    <property type="entry name" value="Anthranilate phosphoribosyltransferase"/>
    <property type="match status" value="1"/>
</dbReference>
<keyword evidence="2 9" id="KW-0028">Amino-acid biosynthesis</keyword>
<keyword evidence="5 9" id="KW-0822">Tryptophan biosynthesis</keyword>
<evidence type="ECO:0000256" key="3">
    <source>
        <dbReference type="ARBA" id="ARBA00022676"/>
    </source>
</evidence>
<evidence type="ECO:0000256" key="2">
    <source>
        <dbReference type="ARBA" id="ARBA00022605"/>
    </source>
</evidence>
<comment type="function">
    <text evidence="9">Catalyzes the transfer of the phosphoribosyl group of 5-phosphorylribose-1-pyrophosphate (PRPP) to anthranilate to yield N-(5'-phosphoribosyl)-anthranilate (PRA).</text>
</comment>
<dbReference type="NCBIfam" id="TIGR01245">
    <property type="entry name" value="trpD"/>
    <property type="match status" value="1"/>
</dbReference>
<accession>A0A398BJR9</accession>
<dbReference type="Gene3D" id="3.40.1030.10">
    <property type="entry name" value="Nucleoside phosphorylase/phosphoribosyltransferase catalytic domain"/>
    <property type="match status" value="1"/>
</dbReference>
<dbReference type="PANTHER" id="PTHR43285">
    <property type="entry name" value="ANTHRANILATE PHOSPHORIBOSYLTRANSFERASE"/>
    <property type="match status" value="1"/>
</dbReference>
<evidence type="ECO:0000256" key="6">
    <source>
        <dbReference type="ARBA" id="ARBA00023141"/>
    </source>
</evidence>
<dbReference type="Pfam" id="PF02885">
    <property type="entry name" value="Glycos_trans_3N"/>
    <property type="match status" value="1"/>
</dbReference>
<dbReference type="Gene3D" id="1.20.970.10">
    <property type="entry name" value="Transferase, Pyrimidine Nucleoside Phosphorylase, Chain C"/>
    <property type="match status" value="1"/>
</dbReference>
<dbReference type="SUPFAM" id="SSF52418">
    <property type="entry name" value="Nucleoside phosphorylase/phosphoribosyltransferase catalytic domain"/>
    <property type="match status" value="1"/>
</dbReference>
<keyword evidence="9" id="KW-0460">Magnesium</keyword>
<feature type="binding site" evidence="9">
    <location>
        <begin position="82"/>
        <end position="83"/>
    </location>
    <ligand>
        <name>5-phospho-alpha-D-ribose 1-diphosphate</name>
        <dbReference type="ChEBI" id="CHEBI:58017"/>
    </ligand>
</feature>
<dbReference type="EC" id="2.4.2.18" evidence="9"/>
<keyword evidence="6 9" id="KW-0057">Aromatic amino acid biosynthesis</keyword>
<keyword evidence="13" id="KW-1185">Reference proteome</keyword>
<dbReference type="GO" id="GO:0000287">
    <property type="term" value="F:magnesium ion binding"/>
    <property type="evidence" value="ECO:0007669"/>
    <property type="project" value="UniProtKB-UniRule"/>
</dbReference>
<comment type="catalytic activity">
    <reaction evidence="7 9">
        <text>N-(5-phospho-beta-D-ribosyl)anthranilate + diphosphate = 5-phospho-alpha-D-ribose 1-diphosphate + anthranilate</text>
        <dbReference type="Rhea" id="RHEA:11768"/>
        <dbReference type="ChEBI" id="CHEBI:16567"/>
        <dbReference type="ChEBI" id="CHEBI:18277"/>
        <dbReference type="ChEBI" id="CHEBI:33019"/>
        <dbReference type="ChEBI" id="CHEBI:58017"/>
        <dbReference type="EC" id="2.4.2.18"/>
    </reaction>
</comment>
<comment type="caution">
    <text evidence="9">Lacks conserved residue(s) required for the propagation of feature annotation.</text>
</comment>
<reference evidence="12 13" key="1">
    <citation type="submission" date="2018-08" db="EMBL/GenBank/DDBJ databases">
        <title>Bacillus jemisoniae sp. nov., Bacillus chryseoplanitiae sp. nov., Bacillus resnikiae sp. nov., and Bacillus frankliniae sp. nov., isolated from Viking spacecraft and associated surfaces.</title>
        <authorList>
            <person name="Seuylemezian A."/>
            <person name="Vaishampayan P."/>
        </authorList>
    </citation>
    <scope>NUCLEOTIDE SEQUENCE [LARGE SCALE GENOMIC DNA]</scope>
    <source>
        <strain evidence="12 13">MA001</strain>
    </source>
</reference>
<keyword evidence="4 9" id="KW-0808">Transferase</keyword>
<comment type="similarity">
    <text evidence="8">In the C-terminal section; belongs to the anthranilate phosphoribosyltransferase family.</text>
</comment>
<keyword evidence="9" id="KW-0479">Metal-binding</keyword>
<evidence type="ECO:0000256" key="7">
    <source>
        <dbReference type="ARBA" id="ARBA00052328"/>
    </source>
</evidence>
<evidence type="ECO:0000313" key="13">
    <source>
        <dbReference type="Proteomes" id="UP000266016"/>
    </source>
</evidence>
<feature type="domain" description="Glycosyl transferase family 3 N-terminal" evidence="11">
    <location>
        <begin position="2"/>
        <end position="64"/>
    </location>
</feature>
<dbReference type="GO" id="GO:0000162">
    <property type="term" value="P:L-tryptophan biosynthetic process"/>
    <property type="evidence" value="ECO:0007669"/>
    <property type="project" value="UniProtKB-UniRule"/>
</dbReference>
<dbReference type="InterPro" id="IPR036320">
    <property type="entry name" value="Glycosyl_Trfase_fam3_N_dom_sf"/>
</dbReference>
<evidence type="ECO:0000256" key="1">
    <source>
        <dbReference type="ARBA" id="ARBA00004907"/>
    </source>
</evidence>
<dbReference type="Pfam" id="PF00591">
    <property type="entry name" value="Glycos_transf_3"/>
    <property type="match status" value="1"/>
</dbReference>
<protein>
    <recommendedName>
        <fullName evidence="9">Anthranilate phosphoribosyltransferase</fullName>
        <ecNumber evidence="9">2.4.2.18</ecNumber>
    </recommendedName>
</protein>
<keyword evidence="3 9" id="KW-0328">Glycosyltransferase</keyword>
<feature type="domain" description="Glycosyl transferase family 3" evidence="10">
    <location>
        <begin position="73"/>
        <end position="323"/>
    </location>
</feature>
<feature type="binding site" evidence="9">
    <location>
        <position position="87"/>
    </location>
    <ligand>
        <name>5-phospho-alpha-D-ribose 1-diphosphate</name>
        <dbReference type="ChEBI" id="CHEBI:58017"/>
    </ligand>
</feature>
<feature type="binding site" evidence="9">
    <location>
        <position position="165"/>
    </location>
    <ligand>
        <name>anthranilate</name>
        <dbReference type="ChEBI" id="CHEBI:16567"/>
        <label>2</label>
    </ligand>
</feature>
<proteinExistence type="inferred from homology"/>
<feature type="binding site" evidence="9">
    <location>
        <begin position="89"/>
        <end position="92"/>
    </location>
    <ligand>
        <name>5-phospho-alpha-D-ribose 1-diphosphate</name>
        <dbReference type="ChEBI" id="CHEBI:58017"/>
    </ligand>
</feature>
<evidence type="ECO:0000259" key="10">
    <source>
        <dbReference type="Pfam" id="PF00591"/>
    </source>
</evidence>
<feature type="binding site" evidence="9">
    <location>
        <begin position="107"/>
        <end position="115"/>
    </location>
    <ligand>
        <name>5-phospho-alpha-D-ribose 1-diphosphate</name>
        <dbReference type="ChEBI" id="CHEBI:58017"/>
    </ligand>
</feature>